<evidence type="ECO:0000256" key="5">
    <source>
        <dbReference type="ARBA" id="ARBA00023136"/>
    </source>
</evidence>
<evidence type="ECO:0000256" key="6">
    <source>
        <dbReference type="ARBA" id="ARBA00038076"/>
    </source>
</evidence>
<keyword evidence="3 8" id="KW-0812">Transmembrane</keyword>
<evidence type="ECO:0000256" key="2">
    <source>
        <dbReference type="ARBA" id="ARBA00022475"/>
    </source>
</evidence>
<feature type="transmembrane region" description="Helical" evidence="8">
    <location>
        <begin position="335"/>
        <end position="357"/>
    </location>
</feature>
<keyword evidence="5 8" id="KW-0472">Membrane</keyword>
<reference evidence="11" key="1">
    <citation type="submission" date="2020-12" db="EMBL/GenBank/DDBJ databases">
        <title>PHA producing bacteria isolated from mangrove.</title>
        <authorList>
            <person name="Zheng W."/>
            <person name="Yu S."/>
            <person name="Huang Y."/>
        </authorList>
    </citation>
    <scope>NUCLEOTIDE SEQUENCE</scope>
    <source>
        <strain evidence="11">GN8-5</strain>
    </source>
</reference>
<feature type="region of interest" description="Disordered" evidence="7">
    <location>
        <begin position="68"/>
        <end position="91"/>
    </location>
</feature>
<accession>A0A939DWC9</accession>
<dbReference type="InterPro" id="IPR003838">
    <property type="entry name" value="ABC3_permease_C"/>
</dbReference>
<dbReference type="Proteomes" id="UP000664385">
    <property type="component" value="Unassembled WGS sequence"/>
</dbReference>
<dbReference type="AlphaFoldDB" id="A0A939DWC9"/>
<gene>
    <name evidence="11" type="ORF">JF543_11255</name>
</gene>
<feature type="transmembrane region" description="Helical" evidence="8">
    <location>
        <begin position="21"/>
        <end position="45"/>
    </location>
</feature>
<name>A0A939DWC9_9MICO</name>
<feature type="transmembrane region" description="Helical" evidence="8">
    <location>
        <begin position="298"/>
        <end position="323"/>
    </location>
</feature>
<feature type="transmembrane region" description="Helical" evidence="8">
    <location>
        <begin position="395"/>
        <end position="418"/>
    </location>
</feature>
<dbReference type="RefSeq" id="WP_179409966.1">
    <property type="nucleotide sequence ID" value="NZ_JAEMWU010000002.1"/>
</dbReference>
<evidence type="ECO:0000256" key="3">
    <source>
        <dbReference type="ARBA" id="ARBA00022692"/>
    </source>
</evidence>
<feature type="domain" description="MacB-like periplasmic core" evidence="10">
    <location>
        <begin position="21"/>
        <end position="268"/>
    </location>
</feature>
<evidence type="ECO:0000313" key="11">
    <source>
        <dbReference type="EMBL" id="MBN8206530.1"/>
    </source>
</evidence>
<evidence type="ECO:0000256" key="8">
    <source>
        <dbReference type="SAM" id="Phobius"/>
    </source>
</evidence>
<dbReference type="GO" id="GO:0005886">
    <property type="term" value="C:plasma membrane"/>
    <property type="evidence" value="ECO:0007669"/>
    <property type="project" value="UniProtKB-SubCell"/>
</dbReference>
<protein>
    <submittedName>
        <fullName evidence="11">ABC transporter permease</fullName>
    </submittedName>
</protein>
<keyword evidence="4 8" id="KW-1133">Transmembrane helix</keyword>
<organism evidence="11 12">
    <name type="scientific">Microbacterium esteraromaticum</name>
    <dbReference type="NCBI Taxonomy" id="57043"/>
    <lineage>
        <taxon>Bacteria</taxon>
        <taxon>Bacillati</taxon>
        <taxon>Actinomycetota</taxon>
        <taxon>Actinomycetes</taxon>
        <taxon>Micrococcales</taxon>
        <taxon>Microbacteriaceae</taxon>
        <taxon>Microbacterium</taxon>
    </lineage>
</organism>
<evidence type="ECO:0000313" key="12">
    <source>
        <dbReference type="Proteomes" id="UP000664385"/>
    </source>
</evidence>
<evidence type="ECO:0000256" key="7">
    <source>
        <dbReference type="SAM" id="MobiDB-lite"/>
    </source>
</evidence>
<evidence type="ECO:0000259" key="10">
    <source>
        <dbReference type="Pfam" id="PF12704"/>
    </source>
</evidence>
<comment type="similarity">
    <text evidence="6">Belongs to the ABC-4 integral membrane protein family.</text>
</comment>
<dbReference type="EMBL" id="JAEMWU010000002">
    <property type="protein sequence ID" value="MBN8206530.1"/>
    <property type="molecule type" value="Genomic_DNA"/>
</dbReference>
<evidence type="ECO:0000259" key="9">
    <source>
        <dbReference type="Pfam" id="PF02687"/>
    </source>
</evidence>
<dbReference type="Pfam" id="PF02687">
    <property type="entry name" value="FtsX"/>
    <property type="match status" value="1"/>
</dbReference>
<evidence type="ECO:0000256" key="4">
    <source>
        <dbReference type="ARBA" id="ARBA00022989"/>
    </source>
</evidence>
<dbReference type="GO" id="GO:0022857">
    <property type="term" value="F:transmembrane transporter activity"/>
    <property type="evidence" value="ECO:0007669"/>
    <property type="project" value="TreeGrafter"/>
</dbReference>
<dbReference type="InterPro" id="IPR050250">
    <property type="entry name" value="Macrolide_Exporter_MacB"/>
</dbReference>
<dbReference type="Pfam" id="PF12704">
    <property type="entry name" value="MacB_PCD"/>
    <property type="match status" value="1"/>
</dbReference>
<dbReference type="InterPro" id="IPR025857">
    <property type="entry name" value="MacB_PCD"/>
</dbReference>
<sequence>MRINDTIGTAIGNTFRSKTRTLLTVLAIFVGAFTLTLTSALGAGINGYITETVDGFGVRDVMSAYKEQNAAPSDEPQEYEPADRAGADGRGAQVAASYLTQDDLDDIADIEGVESVEPTLSTTVDSIARDGGTPYSIMAVQLVPGQNLQLDEGETPAYESGRAEVAIPAAFVDALGFDDASSAVGEMLTLGVSDADGDPHAFDARITGVIGDGFAMGMPTNVLSLNRSAAVTISALNQLGMADELTDLYTNAFVHFDAAATDAEIEALQDRLADAGFASSTVQQQLGMITSVVDGIVFVLNAFAIIALLAAAFGIVNTLYMSVQERTREIGLMKAIGLGSGHVFGLFSIEAVFIGLLGSTIGVLLAVLAALGVSAGMAGSFLADFDGLQLFRFEPVAIAATVATILLLAFLAGTLPAVRAARQDPVTSLRYE</sequence>
<comment type="subcellular location">
    <subcellularLocation>
        <location evidence="1">Cell membrane</location>
        <topology evidence="1">Multi-pass membrane protein</topology>
    </subcellularLocation>
</comment>
<proteinExistence type="inferred from homology"/>
<evidence type="ECO:0000256" key="1">
    <source>
        <dbReference type="ARBA" id="ARBA00004651"/>
    </source>
</evidence>
<comment type="caution">
    <text evidence="11">The sequence shown here is derived from an EMBL/GenBank/DDBJ whole genome shotgun (WGS) entry which is preliminary data.</text>
</comment>
<feature type="domain" description="ABC3 transporter permease C-terminal" evidence="9">
    <location>
        <begin position="302"/>
        <end position="425"/>
    </location>
</feature>
<dbReference type="PANTHER" id="PTHR30572:SF4">
    <property type="entry name" value="ABC TRANSPORTER PERMEASE YTRF"/>
    <property type="match status" value="1"/>
</dbReference>
<feature type="transmembrane region" description="Helical" evidence="8">
    <location>
        <begin position="363"/>
        <end position="383"/>
    </location>
</feature>
<keyword evidence="2" id="KW-1003">Cell membrane</keyword>
<dbReference type="PANTHER" id="PTHR30572">
    <property type="entry name" value="MEMBRANE COMPONENT OF TRANSPORTER-RELATED"/>
    <property type="match status" value="1"/>
</dbReference>